<keyword evidence="1" id="KW-1133">Transmembrane helix</keyword>
<dbReference type="EMBL" id="PKUN01000003">
    <property type="protein sequence ID" value="PLX62858.1"/>
    <property type="molecule type" value="Genomic_DNA"/>
</dbReference>
<name>A0A2N6CZP5_9GAMM</name>
<organism evidence="2 3">
    <name type="scientific">Sedimenticola selenatireducens</name>
    <dbReference type="NCBI Taxonomy" id="191960"/>
    <lineage>
        <taxon>Bacteria</taxon>
        <taxon>Pseudomonadati</taxon>
        <taxon>Pseudomonadota</taxon>
        <taxon>Gammaproteobacteria</taxon>
        <taxon>Chromatiales</taxon>
        <taxon>Sedimenticolaceae</taxon>
        <taxon>Sedimenticola</taxon>
    </lineage>
</organism>
<gene>
    <name evidence="2" type="ORF">C0630_04635</name>
</gene>
<dbReference type="Proteomes" id="UP000235015">
    <property type="component" value="Unassembled WGS sequence"/>
</dbReference>
<evidence type="ECO:0000313" key="3">
    <source>
        <dbReference type="Proteomes" id="UP000235015"/>
    </source>
</evidence>
<feature type="transmembrane region" description="Helical" evidence="1">
    <location>
        <begin position="47"/>
        <end position="66"/>
    </location>
</feature>
<evidence type="ECO:0000313" key="2">
    <source>
        <dbReference type="EMBL" id="PLX62858.1"/>
    </source>
</evidence>
<proteinExistence type="predicted"/>
<keyword evidence="1" id="KW-0812">Transmembrane</keyword>
<dbReference type="STRING" id="1111735.GCA_000428045_04044"/>
<sequence length="76" mass="8864">MMRCDNLLDTFQKSNYSPQSAYREHRDMLGKKQITAKNAKHTRENRGFFLAFLAFLAVTMQFMGAMSDEGKQLLKR</sequence>
<comment type="caution">
    <text evidence="2">The sequence shown here is derived from an EMBL/GenBank/DDBJ whole genome shotgun (WGS) entry which is preliminary data.</text>
</comment>
<reference evidence="2 3" key="1">
    <citation type="submission" date="2017-11" db="EMBL/GenBank/DDBJ databases">
        <title>Genome-resolved metagenomics identifies genetic mobility, metabolic interactions, and unexpected diversity in perchlorate-reducing communities.</title>
        <authorList>
            <person name="Barnum T.P."/>
            <person name="Figueroa I.A."/>
            <person name="Carlstrom C.I."/>
            <person name="Lucas L.N."/>
            <person name="Engelbrektson A.L."/>
            <person name="Coates J.D."/>
        </authorList>
    </citation>
    <scope>NUCLEOTIDE SEQUENCE [LARGE SCALE GENOMIC DNA]</scope>
    <source>
        <strain evidence="2">BM301</strain>
    </source>
</reference>
<dbReference type="AlphaFoldDB" id="A0A2N6CZP5"/>
<protein>
    <submittedName>
        <fullName evidence="2">Uncharacterized protein</fullName>
    </submittedName>
</protein>
<evidence type="ECO:0000256" key="1">
    <source>
        <dbReference type="SAM" id="Phobius"/>
    </source>
</evidence>
<keyword evidence="1" id="KW-0472">Membrane</keyword>
<accession>A0A2N6CZP5</accession>